<keyword evidence="6 14" id="KW-0418">Kinase</keyword>
<evidence type="ECO:0000256" key="5">
    <source>
        <dbReference type="ARBA" id="ARBA00022741"/>
    </source>
</evidence>
<keyword evidence="3" id="KW-0723">Serine/threonine-protein kinase</keyword>
<feature type="compositionally biased region" description="Basic and acidic residues" evidence="11">
    <location>
        <begin position="114"/>
        <end position="132"/>
    </location>
</feature>
<comment type="caution">
    <text evidence="14">The sequence shown here is derived from an EMBL/GenBank/DDBJ whole genome shotgun (WGS) entry which is preliminary data.</text>
</comment>
<feature type="compositionally biased region" description="Basic and acidic residues" evidence="11">
    <location>
        <begin position="583"/>
        <end position="594"/>
    </location>
</feature>
<dbReference type="PROSITE" id="PS00107">
    <property type="entry name" value="PROTEIN_KINASE_ATP"/>
    <property type="match status" value="1"/>
</dbReference>
<dbReference type="EC" id="2.7.11.1" evidence="2"/>
<dbReference type="EMBL" id="JASJQH010000205">
    <property type="protein sequence ID" value="KAK9765963.1"/>
    <property type="molecule type" value="Genomic_DNA"/>
</dbReference>
<dbReference type="SUPFAM" id="SSF56112">
    <property type="entry name" value="Protein kinase-like (PK-like)"/>
    <property type="match status" value="1"/>
</dbReference>
<evidence type="ECO:0000256" key="4">
    <source>
        <dbReference type="ARBA" id="ARBA00022679"/>
    </source>
</evidence>
<evidence type="ECO:0000256" key="8">
    <source>
        <dbReference type="ARBA" id="ARBA00047899"/>
    </source>
</evidence>
<evidence type="ECO:0000313" key="15">
    <source>
        <dbReference type="Proteomes" id="UP001479436"/>
    </source>
</evidence>
<feature type="binding site" evidence="10">
    <location>
        <position position="107"/>
    </location>
    <ligand>
        <name>ATP</name>
        <dbReference type="ChEBI" id="CHEBI:30616"/>
    </ligand>
</feature>
<feature type="domain" description="Protein kinase" evidence="12">
    <location>
        <begin position="78"/>
        <end position="341"/>
    </location>
</feature>
<evidence type="ECO:0000256" key="3">
    <source>
        <dbReference type="ARBA" id="ARBA00022527"/>
    </source>
</evidence>
<dbReference type="Gene3D" id="1.10.510.10">
    <property type="entry name" value="Transferase(Phosphotransferase) domain 1"/>
    <property type="match status" value="1"/>
</dbReference>
<dbReference type="PANTHER" id="PTHR24346:SF82">
    <property type="entry name" value="KP78A-RELATED"/>
    <property type="match status" value="1"/>
</dbReference>
<dbReference type="Pfam" id="PF02149">
    <property type="entry name" value="KA1"/>
    <property type="match status" value="1"/>
</dbReference>
<feature type="compositionally biased region" description="Polar residues" evidence="11">
    <location>
        <begin position="749"/>
        <end position="765"/>
    </location>
</feature>
<evidence type="ECO:0000256" key="10">
    <source>
        <dbReference type="PROSITE-ProRule" id="PRU10141"/>
    </source>
</evidence>
<dbReference type="PANTHER" id="PTHR24346">
    <property type="entry name" value="MAP/MICROTUBULE AFFINITY-REGULATING KINASE"/>
    <property type="match status" value="1"/>
</dbReference>
<evidence type="ECO:0000256" key="1">
    <source>
        <dbReference type="ARBA" id="ARBA00010791"/>
    </source>
</evidence>
<evidence type="ECO:0000256" key="2">
    <source>
        <dbReference type="ARBA" id="ARBA00012513"/>
    </source>
</evidence>
<name>A0ABR2WWV9_9FUNG</name>
<reference evidence="14 15" key="1">
    <citation type="submission" date="2023-04" db="EMBL/GenBank/DDBJ databases">
        <title>Genome of Basidiobolus ranarum AG-B5.</title>
        <authorList>
            <person name="Stajich J.E."/>
            <person name="Carter-House D."/>
            <person name="Gryganskyi A."/>
        </authorList>
    </citation>
    <scope>NUCLEOTIDE SEQUENCE [LARGE SCALE GENOMIC DNA]</scope>
    <source>
        <strain evidence="14 15">AG-B5</strain>
    </source>
</reference>
<gene>
    <name evidence="14" type="primary">KIN2_3</name>
    <name evidence="14" type="ORF">K7432_005311</name>
</gene>
<accession>A0ABR2WWV9</accession>
<feature type="region of interest" description="Disordered" evidence="11">
    <location>
        <begin position="111"/>
        <end position="132"/>
    </location>
</feature>
<feature type="region of interest" description="Disordered" evidence="11">
    <location>
        <begin position="749"/>
        <end position="769"/>
    </location>
</feature>
<proteinExistence type="inferred from homology"/>
<evidence type="ECO:0000259" key="12">
    <source>
        <dbReference type="PROSITE" id="PS50011"/>
    </source>
</evidence>
<dbReference type="PROSITE" id="PS50032">
    <property type="entry name" value="KA1"/>
    <property type="match status" value="1"/>
</dbReference>
<sequence>MGLKYNIKEVRPLPRKNLMNPPLTIVTENPNSKGLPTPAGTPKFQPNRPYVEANILPEPELPVISERQPRPRRRVGNYQLTKTLGAGSMGKVKLGVHQTTGEKIAVKIIHKRSSRDPNRQRSATDNDENKETRVIREASIMSLLNHPHIAKLKEMTTHTNNYYLFLEYVSGGQLLDYIISHGRLREKHARVFARQLCSALDYCHRNSIVHRDLKIENILISSDGAIKLIDFGLSNVYSTKSQLSTFCGSLYFAAPELLHARAYTGPEVDIWSLGIVIYVLLCGKVPFDDKSMPALHAKIKRGHVDYPPWLSKESKNLLSRILMINPSERATLQEVLQHPWMVKGYNGPPDSYVPHRTPIQLPLDPEIIQKMTGFQFGESEEIVKKLETIISSEAYQEAARLDTLNRFLSPLVSIYYLVKEKFDREGRESNFGSSTDSFGSRNPDPIQLELSLTPTSTSVTTDLEKQAELNRLSHAERVERAAARAHIAGSDGDSEDLVPEMAELSIHKNNSIKKVASKTKKGVFRRLSQALRPSKSSKRRSKQGTSDEESPNDPKSNTAKRGVGRSKSVFTPKNPTNTDDFPSEMKFDRRRNDQLSRYSNVPTRVGSLREANRINETESDSSSTRVKTRPPLVRLGSTPSPLKVEPSPEPRAPISDINKSYISSKDRNRADSYTKPVFLKGLFSVSTTSTKKVTSIRADIVRVLDKLQIVWREGRGYFECVQVDPSVNKPADTPNPPMSSLTVPTLFESSSNEEIPVSPTSSAGNDSEDEFDEIANRGKAVRFEIQIVKIPLLLGLHGLQFRRLTGHPWEYREACTKVLSNLKL</sequence>
<dbReference type="InterPro" id="IPR001772">
    <property type="entry name" value="KA1_dom"/>
</dbReference>
<dbReference type="PROSITE" id="PS00108">
    <property type="entry name" value="PROTEIN_KINASE_ST"/>
    <property type="match status" value="1"/>
</dbReference>
<evidence type="ECO:0000259" key="13">
    <source>
        <dbReference type="PROSITE" id="PS50032"/>
    </source>
</evidence>
<keyword evidence="7 10" id="KW-0067">ATP-binding</keyword>
<feature type="domain" description="KA1" evidence="13">
    <location>
        <begin position="774"/>
        <end position="824"/>
    </location>
</feature>
<evidence type="ECO:0000256" key="9">
    <source>
        <dbReference type="ARBA" id="ARBA00048679"/>
    </source>
</evidence>
<dbReference type="SMART" id="SM00220">
    <property type="entry name" value="S_TKc"/>
    <property type="match status" value="1"/>
</dbReference>
<feature type="region of interest" description="Disordered" evidence="11">
    <location>
        <begin position="513"/>
        <end position="656"/>
    </location>
</feature>
<dbReference type="Pfam" id="PF00069">
    <property type="entry name" value="Pkinase"/>
    <property type="match status" value="1"/>
</dbReference>
<dbReference type="CDD" id="cd12121">
    <property type="entry name" value="MARK_C_like"/>
    <property type="match status" value="1"/>
</dbReference>
<dbReference type="Proteomes" id="UP001479436">
    <property type="component" value="Unassembled WGS sequence"/>
</dbReference>
<evidence type="ECO:0000256" key="6">
    <source>
        <dbReference type="ARBA" id="ARBA00022777"/>
    </source>
</evidence>
<feature type="compositionally biased region" description="Basic residues" evidence="11">
    <location>
        <begin position="515"/>
        <end position="524"/>
    </location>
</feature>
<organism evidence="14 15">
    <name type="scientific">Basidiobolus ranarum</name>
    <dbReference type="NCBI Taxonomy" id="34480"/>
    <lineage>
        <taxon>Eukaryota</taxon>
        <taxon>Fungi</taxon>
        <taxon>Fungi incertae sedis</taxon>
        <taxon>Zoopagomycota</taxon>
        <taxon>Entomophthoromycotina</taxon>
        <taxon>Basidiobolomycetes</taxon>
        <taxon>Basidiobolales</taxon>
        <taxon>Basidiobolaceae</taxon>
        <taxon>Basidiobolus</taxon>
    </lineage>
</organism>
<feature type="compositionally biased region" description="Polar residues" evidence="11">
    <location>
        <begin position="568"/>
        <end position="580"/>
    </location>
</feature>
<comment type="catalytic activity">
    <reaction evidence="8">
        <text>L-threonyl-[protein] + ATP = O-phospho-L-threonyl-[protein] + ADP + H(+)</text>
        <dbReference type="Rhea" id="RHEA:46608"/>
        <dbReference type="Rhea" id="RHEA-COMP:11060"/>
        <dbReference type="Rhea" id="RHEA-COMP:11605"/>
        <dbReference type="ChEBI" id="CHEBI:15378"/>
        <dbReference type="ChEBI" id="CHEBI:30013"/>
        <dbReference type="ChEBI" id="CHEBI:30616"/>
        <dbReference type="ChEBI" id="CHEBI:61977"/>
        <dbReference type="ChEBI" id="CHEBI:456216"/>
        <dbReference type="EC" id="2.7.11.1"/>
    </reaction>
</comment>
<dbReference type="InterPro" id="IPR000719">
    <property type="entry name" value="Prot_kinase_dom"/>
</dbReference>
<dbReference type="SUPFAM" id="SSF103243">
    <property type="entry name" value="KA1-like"/>
    <property type="match status" value="1"/>
</dbReference>
<evidence type="ECO:0000256" key="11">
    <source>
        <dbReference type="SAM" id="MobiDB-lite"/>
    </source>
</evidence>
<dbReference type="GO" id="GO:0004674">
    <property type="term" value="F:protein serine/threonine kinase activity"/>
    <property type="evidence" value="ECO:0007669"/>
    <property type="project" value="UniProtKB-EC"/>
</dbReference>
<dbReference type="InterPro" id="IPR011009">
    <property type="entry name" value="Kinase-like_dom_sf"/>
</dbReference>
<comment type="similarity">
    <text evidence="1">Belongs to the protein kinase superfamily. CAMK Ser/Thr protein kinase family. NIM1 subfamily.</text>
</comment>
<dbReference type="Gene3D" id="3.30.310.80">
    <property type="entry name" value="Kinase associated domain 1, KA1"/>
    <property type="match status" value="1"/>
</dbReference>
<keyword evidence="4 14" id="KW-0808">Transferase</keyword>
<comment type="catalytic activity">
    <reaction evidence="9">
        <text>L-seryl-[protein] + ATP = O-phospho-L-seryl-[protein] + ADP + H(+)</text>
        <dbReference type="Rhea" id="RHEA:17989"/>
        <dbReference type="Rhea" id="RHEA-COMP:9863"/>
        <dbReference type="Rhea" id="RHEA-COMP:11604"/>
        <dbReference type="ChEBI" id="CHEBI:15378"/>
        <dbReference type="ChEBI" id="CHEBI:29999"/>
        <dbReference type="ChEBI" id="CHEBI:30616"/>
        <dbReference type="ChEBI" id="CHEBI:83421"/>
        <dbReference type="ChEBI" id="CHEBI:456216"/>
        <dbReference type="EC" id="2.7.11.1"/>
    </reaction>
</comment>
<protein>
    <recommendedName>
        <fullName evidence="2">non-specific serine/threonine protein kinase</fullName>
        <ecNumber evidence="2">2.7.11.1</ecNumber>
    </recommendedName>
</protein>
<dbReference type="InterPro" id="IPR028375">
    <property type="entry name" value="KA1/Ssp2_C"/>
</dbReference>
<keyword evidence="5 10" id="KW-0547">Nucleotide-binding</keyword>
<keyword evidence="15" id="KW-1185">Reference proteome</keyword>
<dbReference type="InterPro" id="IPR008271">
    <property type="entry name" value="Ser/Thr_kinase_AS"/>
</dbReference>
<dbReference type="PROSITE" id="PS50011">
    <property type="entry name" value="PROTEIN_KINASE_DOM"/>
    <property type="match status" value="1"/>
</dbReference>
<dbReference type="InterPro" id="IPR017441">
    <property type="entry name" value="Protein_kinase_ATP_BS"/>
</dbReference>
<evidence type="ECO:0000256" key="7">
    <source>
        <dbReference type="ARBA" id="ARBA00022840"/>
    </source>
</evidence>
<evidence type="ECO:0000313" key="14">
    <source>
        <dbReference type="EMBL" id="KAK9765963.1"/>
    </source>
</evidence>